<dbReference type="Gene3D" id="3.40.50.720">
    <property type="entry name" value="NAD(P)-binding Rossmann-like Domain"/>
    <property type="match status" value="1"/>
</dbReference>
<evidence type="ECO:0008006" key="3">
    <source>
        <dbReference type="Google" id="ProtNLM"/>
    </source>
</evidence>
<keyword evidence="2" id="KW-1185">Reference proteome</keyword>
<dbReference type="OrthoDB" id="3509362at2759"/>
<dbReference type="PANTHER" id="PTHR11695">
    <property type="entry name" value="ALCOHOL DEHYDROGENASE RELATED"/>
    <property type="match status" value="1"/>
</dbReference>
<dbReference type="Pfam" id="PF13602">
    <property type="entry name" value="ADH_zinc_N_2"/>
    <property type="match status" value="1"/>
</dbReference>
<dbReference type="Proteomes" id="UP000803844">
    <property type="component" value="Unassembled WGS sequence"/>
</dbReference>
<dbReference type="Gene3D" id="3.90.180.10">
    <property type="entry name" value="Medium-chain alcohol dehydrogenases, catalytic domain"/>
    <property type="match status" value="1"/>
</dbReference>
<dbReference type="RefSeq" id="XP_040781955.1">
    <property type="nucleotide sequence ID" value="XM_040919409.1"/>
</dbReference>
<name>A0A9P4YCG6_CRYP1</name>
<proteinExistence type="predicted"/>
<dbReference type="EMBL" id="MU032344">
    <property type="protein sequence ID" value="KAF3770994.1"/>
    <property type="molecule type" value="Genomic_DNA"/>
</dbReference>
<dbReference type="GeneID" id="63836538"/>
<dbReference type="AlphaFoldDB" id="A0A9P4YCG6"/>
<comment type="caution">
    <text evidence="1">The sequence shown here is derived from an EMBL/GenBank/DDBJ whole genome shotgun (WGS) entry which is preliminary data.</text>
</comment>
<dbReference type="InterPro" id="IPR036291">
    <property type="entry name" value="NAD(P)-bd_dom_sf"/>
</dbReference>
<evidence type="ECO:0000313" key="2">
    <source>
        <dbReference type="Proteomes" id="UP000803844"/>
    </source>
</evidence>
<dbReference type="GO" id="GO:0005739">
    <property type="term" value="C:mitochondrion"/>
    <property type="evidence" value="ECO:0007669"/>
    <property type="project" value="TreeGrafter"/>
</dbReference>
<protein>
    <recommendedName>
        <fullName evidence="3">Alcohol dehydrogenase-like C-terminal domain-containing protein</fullName>
    </recommendedName>
</protein>
<accession>A0A9P4YCG6</accession>
<organism evidence="1 2">
    <name type="scientific">Cryphonectria parasitica (strain ATCC 38755 / EP155)</name>
    <dbReference type="NCBI Taxonomy" id="660469"/>
    <lineage>
        <taxon>Eukaryota</taxon>
        <taxon>Fungi</taxon>
        <taxon>Dikarya</taxon>
        <taxon>Ascomycota</taxon>
        <taxon>Pezizomycotina</taxon>
        <taxon>Sordariomycetes</taxon>
        <taxon>Sordariomycetidae</taxon>
        <taxon>Diaporthales</taxon>
        <taxon>Cryphonectriaceae</taxon>
        <taxon>Cryphonectria-Endothia species complex</taxon>
        <taxon>Cryphonectria</taxon>
    </lineage>
</organism>
<dbReference type="SUPFAM" id="SSF51735">
    <property type="entry name" value="NAD(P)-binding Rossmann-fold domains"/>
    <property type="match status" value="1"/>
</dbReference>
<evidence type="ECO:0000313" key="1">
    <source>
        <dbReference type="EMBL" id="KAF3770994.1"/>
    </source>
</evidence>
<gene>
    <name evidence="1" type="ORF">M406DRAFT_320600</name>
</gene>
<reference evidence="1" key="1">
    <citation type="journal article" date="2020" name="Phytopathology">
        <title>Genome sequence of the chestnut blight fungus Cryphonectria parasitica EP155: A fundamental resource for an archetypical invasive plant pathogen.</title>
        <authorList>
            <person name="Crouch J.A."/>
            <person name="Dawe A."/>
            <person name="Aerts A."/>
            <person name="Barry K."/>
            <person name="Churchill A.C.L."/>
            <person name="Grimwood J."/>
            <person name="Hillman B."/>
            <person name="Milgroom M.G."/>
            <person name="Pangilinan J."/>
            <person name="Smith M."/>
            <person name="Salamov A."/>
            <person name="Schmutz J."/>
            <person name="Yadav J."/>
            <person name="Grigoriev I.V."/>
            <person name="Nuss D."/>
        </authorList>
    </citation>
    <scope>NUCLEOTIDE SEQUENCE</scope>
    <source>
        <strain evidence="1">EP155</strain>
    </source>
</reference>
<sequence>MYTVRLAKARGWRVLATCSGRNVDFVRGQLGADEVVDYTASGAASSLPREILRRLEGRGDGGGVVIVDCVGGTECLDDPDLGGKIKRYVTIVGDKTDRSSFGGPAIYWNYPSMLKRWLWGRVGLGVSYDCVILEARKDWLEEVGQTLGEKDIVVDSTFGFDELPQALEKMVGGRVRGKLVGVLG</sequence>
<dbReference type="InterPro" id="IPR050700">
    <property type="entry name" value="YIM1/Zinc_Alcohol_DH_Fams"/>
</dbReference>
<dbReference type="PANTHER" id="PTHR11695:SF647">
    <property type="entry name" value="ENOYL REDUCTASE (ER) DOMAIN-CONTAINING PROTEIN"/>
    <property type="match status" value="1"/>
</dbReference>